<organism evidence="1 2">
    <name type="scientific">Candidatus Komeilibacteria bacterium CG_4_10_14_0_2_um_filter_37_10</name>
    <dbReference type="NCBI Taxonomy" id="1974470"/>
    <lineage>
        <taxon>Bacteria</taxon>
        <taxon>Candidatus Komeiliibacteriota</taxon>
    </lineage>
</organism>
<name>A0A2M7VFH0_9BACT</name>
<comment type="caution">
    <text evidence="1">The sequence shown here is derived from an EMBL/GenBank/DDBJ whole genome shotgun (WGS) entry which is preliminary data.</text>
</comment>
<protein>
    <submittedName>
        <fullName evidence="1">Uncharacterized protein</fullName>
    </submittedName>
</protein>
<proteinExistence type="predicted"/>
<dbReference type="AlphaFoldDB" id="A0A2M7VFH0"/>
<gene>
    <name evidence="1" type="ORF">COX77_01775</name>
</gene>
<evidence type="ECO:0000313" key="1">
    <source>
        <dbReference type="EMBL" id="PIZ99340.1"/>
    </source>
</evidence>
<dbReference type="Proteomes" id="UP000230405">
    <property type="component" value="Unassembled WGS sequence"/>
</dbReference>
<accession>A0A2M7VFH0</accession>
<reference evidence="2" key="1">
    <citation type="submission" date="2017-09" db="EMBL/GenBank/DDBJ databases">
        <title>Depth-based differentiation of microbial function through sediment-hosted aquifers and enrichment of novel symbionts in the deep terrestrial subsurface.</title>
        <authorList>
            <person name="Probst A.J."/>
            <person name="Ladd B."/>
            <person name="Jarett J.K."/>
            <person name="Geller-Mcgrath D.E."/>
            <person name="Sieber C.M.K."/>
            <person name="Emerson J.B."/>
            <person name="Anantharaman K."/>
            <person name="Thomas B.C."/>
            <person name="Malmstrom R."/>
            <person name="Stieglmeier M."/>
            <person name="Klingl A."/>
            <person name="Woyke T."/>
            <person name="Ryan C.M."/>
            <person name="Banfield J.F."/>
        </authorList>
    </citation>
    <scope>NUCLEOTIDE SEQUENCE [LARGE SCALE GENOMIC DNA]</scope>
</reference>
<evidence type="ECO:0000313" key="2">
    <source>
        <dbReference type="Proteomes" id="UP000230405"/>
    </source>
</evidence>
<sequence>MGSIWPQKKQVIIGTQNNAIGLILDIDNDLSTIFTSGLSNSLLAIHYSFYSNEKKLLQQEIKQVYQDYYTIKTYEVSKDQNRLILLEITTVNLIELQSFLSKQKIPGPIRITIK</sequence>
<dbReference type="EMBL" id="PFPO01000034">
    <property type="protein sequence ID" value="PIZ99340.1"/>
    <property type="molecule type" value="Genomic_DNA"/>
</dbReference>